<feature type="signal peptide" evidence="7">
    <location>
        <begin position="1"/>
        <end position="18"/>
    </location>
</feature>
<reference evidence="8 9" key="1">
    <citation type="submission" date="2020-03" db="EMBL/GenBank/DDBJ databases">
        <title>Dissostichus mawsoni Genome sequencing and assembly.</title>
        <authorList>
            <person name="Park H."/>
        </authorList>
    </citation>
    <scope>NUCLEOTIDE SEQUENCE [LARGE SCALE GENOMIC DNA]</scope>
    <source>
        <strain evidence="8">DM0001</strain>
        <tissue evidence="8">Muscle</tissue>
    </source>
</reference>
<keyword evidence="4 7" id="KW-0732">Signal</keyword>
<dbReference type="GO" id="GO:0042056">
    <property type="term" value="F:chemoattractant activity"/>
    <property type="evidence" value="ECO:0007669"/>
    <property type="project" value="TreeGrafter"/>
</dbReference>
<dbReference type="GO" id="GO:0002040">
    <property type="term" value="P:sprouting angiogenesis"/>
    <property type="evidence" value="ECO:0007669"/>
    <property type="project" value="TreeGrafter"/>
</dbReference>
<dbReference type="InterPro" id="IPR004153">
    <property type="entry name" value="CXCXC_repeat"/>
</dbReference>
<dbReference type="GO" id="GO:0008083">
    <property type="term" value="F:growth factor activity"/>
    <property type="evidence" value="ECO:0007669"/>
    <property type="project" value="UniProtKB-KW"/>
</dbReference>
<dbReference type="EMBL" id="JAAKFY010000005">
    <property type="protein sequence ID" value="KAF3857249.1"/>
    <property type="molecule type" value="Genomic_DNA"/>
</dbReference>
<dbReference type="Pfam" id="PF03128">
    <property type="entry name" value="CXCXC"/>
    <property type="match status" value="1"/>
</dbReference>
<keyword evidence="5" id="KW-0339">Growth factor</keyword>
<sequence length="440" mass="48759">MWIPALLIWILNSSYLCAVQDYPDYSTIGDMGTEAPELSDDQPSLESVTSVDQLLQLLYPEYNLLQHCLRKKSSPSSSSSSPSFSSSASPLVHSDLEDLWGQPREEALFKVDGTFKRSSGPPASPEKCVLRWPKNTQNPPVSSSCLAAWRCTAAAAAATTRRSTAPTPATPGQQDGKRRGRRYSDFYTEVQLMELSPPRMERSVVMVTFVNHTSCDCISKRPLHSIIRRAATDHLCSPSEVPCASGSLWDPVNCLCVSTDAINYSERETGAGLGLLALCGPNRVLHKSSCECVCRNGLTEDSCDPGWKLAHNTCECRCEGQGEGKWCPAGQRWDEELCGVCAAECPRNQPLNPDTCLCQCRESPQSCLRQGKRFKPNSCSASQLHEARVELTHRRAKTACISLQHEATFRGEKKAEMPLYRKMEGHIYILDYNSSLEEFY</sequence>
<dbReference type="GO" id="GO:0045766">
    <property type="term" value="P:positive regulation of angiogenesis"/>
    <property type="evidence" value="ECO:0007669"/>
    <property type="project" value="TreeGrafter"/>
</dbReference>
<dbReference type="GO" id="GO:0050930">
    <property type="term" value="P:induction of positive chemotaxis"/>
    <property type="evidence" value="ECO:0007669"/>
    <property type="project" value="TreeGrafter"/>
</dbReference>
<dbReference type="AlphaFoldDB" id="A0A7J5Z837"/>
<dbReference type="PANTHER" id="PTHR12025:SF3">
    <property type="entry name" value="VASCULAR ENDOTHELIAL GROWTH FACTOR C"/>
    <property type="match status" value="1"/>
</dbReference>
<dbReference type="Proteomes" id="UP000518266">
    <property type="component" value="Unassembled WGS sequence"/>
</dbReference>
<evidence type="ECO:0000256" key="7">
    <source>
        <dbReference type="SAM" id="SignalP"/>
    </source>
</evidence>
<evidence type="ECO:0000256" key="2">
    <source>
        <dbReference type="ARBA" id="ARBA00022525"/>
    </source>
</evidence>
<dbReference type="GO" id="GO:0038084">
    <property type="term" value="P:vascular endothelial growth factor signaling pathway"/>
    <property type="evidence" value="ECO:0007669"/>
    <property type="project" value="TreeGrafter"/>
</dbReference>
<feature type="region of interest" description="Disordered" evidence="6">
    <location>
        <begin position="159"/>
        <end position="181"/>
    </location>
</feature>
<evidence type="ECO:0000256" key="4">
    <source>
        <dbReference type="ARBA" id="ARBA00022729"/>
    </source>
</evidence>
<protein>
    <recommendedName>
        <fullName evidence="10">Platelet-derived growth factor (PDGF) family profile domain-containing protein</fullName>
    </recommendedName>
</protein>
<keyword evidence="3" id="KW-0037">Angiogenesis</keyword>
<dbReference type="PANTHER" id="PTHR12025">
    <property type="entry name" value="VASCULAR ENDOTHELIAL GROWTH FACTOR"/>
    <property type="match status" value="1"/>
</dbReference>
<evidence type="ECO:0000256" key="6">
    <source>
        <dbReference type="SAM" id="MobiDB-lite"/>
    </source>
</evidence>
<name>A0A7J5Z837_DISMA</name>
<dbReference type="GO" id="GO:0060754">
    <property type="term" value="P:positive regulation of mast cell chemotaxis"/>
    <property type="evidence" value="ECO:0007669"/>
    <property type="project" value="TreeGrafter"/>
</dbReference>
<dbReference type="GO" id="GO:0048010">
    <property type="term" value="P:vascular endothelial growth factor receptor signaling pathway"/>
    <property type="evidence" value="ECO:0007669"/>
    <property type="project" value="TreeGrafter"/>
</dbReference>
<evidence type="ECO:0008006" key="10">
    <source>
        <dbReference type="Google" id="ProtNLM"/>
    </source>
</evidence>
<keyword evidence="9" id="KW-1185">Reference proteome</keyword>
<evidence type="ECO:0000256" key="5">
    <source>
        <dbReference type="ARBA" id="ARBA00023030"/>
    </source>
</evidence>
<dbReference type="InterPro" id="IPR050507">
    <property type="entry name" value="PDGF/VEGF_growth_factor"/>
</dbReference>
<gene>
    <name evidence="8" type="ORF">F7725_009108</name>
</gene>
<keyword evidence="2" id="KW-0964">Secreted</keyword>
<feature type="compositionally biased region" description="Low complexity" evidence="6">
    <location>
        <begin position="159"/>
        <end position="171"/>
    </location>
</feature>
<accession>A0A7J5Z837</accession>
<evidence type="ECO:0000256" key="3">
    <source>
        <dbReference type="ARBA" id="ARBA00022657"/>
    </source>
</evidence>
<organism evidence="8 9">
    <name type="scientific">Dissostichus mawsoni</name>
    <name type="common">Antarctic cod</name>
    <dbReference type="NCBI Taxonomy" id="36200"/>
    <lineage>
        <taxon>Eukaryota</taxon>
        <taxon>Metazoa</taxon>
        <taxon>Chordata</taxon>
        <taxon>Craniata</taxon>
        <taxon>Vertebrata</taxon>
        <taxon>Euteleostomi</taxon>
        <taxon>Actinopterygii</taxon>
        <taxon>Neopterygii</taxon>
        <taxon>Teleostei</taxon>
        <taxon>Neoteleostei</taxon>
        <taxon>Acanthomorphata</taxon>
        <taxon>Eupercaria</taxon>
        <taxon>Perciformes</taxon>
        <taxon>Notothenioidei</taxon>
        <taxon>Nototheniidae</taxon>
        <taxon>Dissostichus</taxon>
    </lineage>
</organism>
<proteinExistence type="predicted"/>
<comment type="caution">
    <text evidence="8">The sequence shown here is derived from an EMBL/GenBank/DDBJ whole genome shotgun (WGS) entry which is preliminary data.</text>
</comment>
<comment type="subcellular location">
    <subcellularLocation>
        <location evidence="1">Secreted</location>
    </subcellularLocation>
</comment>
<dbReference type="GO" id="GO:0001938">
    <property type="term" value="P:positive regulation of endothelial cell proliferation"/>
    <property type="evidence" value="ECO:0007669"/>
    <property type="project" value="TreeGrafter"/>
</dbReference>
<dbReference type="GO" id="GO:0001666">
    <property type="term" value="P:response to hypoxia"/>
    <property type="evidence" value="ECO:0007669"/>
    <property type="project" value="TreeGrafter"/>
</dbReference>
<dbReference type="GO" id="GO:0005615">
    <property type="term" value="C:extracellular space"/>
    <property type="evidence" value="ECO:0007669"/>
    <property type="project" value="TreeGrafter"/>
</dbReference>
<feature type="chain" id="PRO_5029623275" description="Platelet-derived growth factor (PDGF) family profile domain-containing protein" evidence="7">
    <location>
        <begin position="19"/>
        <end position="440"/>
    </location>
</feature>
<dbReference type="OrthoDB" id="9981160at2759"/>
<dbReference type="GO" id="GO:0043185">
    <property type="term" value="F:vascular endothelial growth factor receptor 3 binding"/>
    <property type="evidence" value="ECO:0007669"/>
    <property type="project" value="TreeGrafter"/>
</dbReference>
<evidence type="ECO:0000256" key="1">
    <source>
        <dbReference type="ARBA" id="ARBA00004613"/>
    </source>
</evidence>
<evidence type="ECO:0000313" key="8">
    <source>
        <dbReference type="EMBL" id="KAF3857249.1"/>
    </source>
</evidence>
<evidence type="ECO:0000313" key="9">
    <source>
        <dbReference type="Proteomes" id="UP000518266"/>
    </source>
</evidence>